<dbReference type="SUPFAM" id="SSF50978">
    <property type="entry name" value="WD40 repeat-like"/>
    <property type="match status" value="1"/>
</dbReference>
<feature type="compositionally biased region" description="Polar residues" evidence="19">
    <location>
        <begin position="1"/>
        <end position="16"/>
    </location>
</feature>
<dbReference type="GO" id="GO:0031080">
    <property type="term" value="C:nuclear pore outer ring"/>
    <property type="evidence" value="ECO:0007669"/>
    <property type="project" value="TreeGrafter"/>
</dbReference>
<evidence type="ECO:0000256" key="3">
    <source>
        <dbReference type="ARBA" id="ARBA00006922"/>
    </source>
</evidence>
<evidence type="ECO:0000256" key="6">
    <source>
        <dbReference type="ARBA" id="ARBA00022490"/>
    </source>
</evidence>
<proteinExistence type="inferred from homology"/>
<evidence type="ECO:0000256" key="10">
    <source>
        <dbReference type="ARBA" id="ARBA00022816"/>
    </source>
</evidence>
<evidence type="ECO:0000256" key="2">
    <source>
        <dbReference type="ARBA" id="ARBA00004567"/>
    </source>
</evidence>
<dbReference type="Pfam" id="PF08528">
    <property type="entry name" value="Whi5"/>
    <property type="match status" value="1"/>
</dbReference>
<dbReference type="GO" id="GO:0051028">
    <property type="term" value="P:mRNA transport"/>
    <property type="evidence" value="ECO:0007669"/>
    <property type="project" value="UniProtKB-KW"/>
</dbReference>
<dbReference type="InterPro" id="IPR001680">
    <property type="entry name" value="WD40_rpt"/>
</dbReference>
<evidence type="ECO:0000256" key="18">
    <source>
        <dbReference type="PROSITE-ProRule" id="PRU00221"/>
    </source>
</evidence>
<dbReference type="GO" id="GO:0015031">
    <property type="term" value="P:protein transport"/>
    <property type="evidence" value="ECO:0007669"/>
    <property type="project" value="UniProtKB-KW"/>
</dbReference>
<dbReference type="GO" id="GO:0035859">
    <property type="term" value="C:Seh1-associated complex"/>
    <property type="evidence" value="ECO:0007669"/>
    <property type="project" value="TreeGrafter"/>
</dbReference>
<evidence type="ECO:0000256" key="9">
    <source>
        <dbReference type="ARBA" id="ARBA00022737"/>
    </source>
</evidence>
<protein>
    <submittedName>
        <fullName evidence="20">Uncharacterized protein</fullName>
    </submittedName>
</protein>
<dbReference type="PANTHER" id="PTHR11024:SF3">
    <property type="entry name" value="NUCLEOPORIN SEH1"/>
    <property type="match status" value="1"/>
</dbReference>
<evidence type="ECO:0000256" key="15">
    <source>
        <dbReference type="ARBA" id="ARBA00023163"/>
    </source>
</evidence>
<organism evidence="20 21">
    <name type="scientific">Eeniella nana</name>
    <name type="common">Yeast</name>
    <name type="synonym">Brettanomyces nanus</name>
    <dbReference type="NCBI Taxonomy" id="13502"/>
    <lineage>
        <taxon>Eukaryota</taxon>
        <taxon>Fungi</taxon>
        <taxon>Dikarya</taxon>
        <taxon>Ascomycota</taxon>
        <taxon>Saccharomycotina</taxon>
        <taxon>Pichiomycetes</taxon>
        <taxon>Pichiales</taxon>
        <taxon>Pichiaceae</taxon>
        <taxon>Brettanomyces</taxon>
    </lineage>
</organism>
<dbReference type="PANTHER" id="PTHR11024">
    <property type="entry name" value="NUCLEAR PORE COMPLEX PROTEIN SEC13 / SEH1 FAMILY MEMBER"/>
    <property type="match status" value="1"/>
</dbReference>
<dbReference type="AlphaFoldDB" id="A0A875RYC1"/>
<accession>A0A875RYC1</accession>
<dbReference type="PROSITE" id="PS50294">
    <property type="entry name" value="WD_REPEATS_REGION"/>
    <property type="match status" value="1"/>
</dbReference>
<keyword evidence="6" id="KW-0963">Cytoplasm</keyword>
<evidence type="ECO:0000256" key="11">
    <source>
        <dbReference type="ARBA" id="ARBA00022927"/>
    </source>
</evidence>
<feature type="compositionally biased region" description="Polar residues" evidence="19">
    <location>
        <begin position="111"/>
        <end position="120"/>
    </location>
</feature>
<keyword evidence="9" id="KW-0677">Repeat</keyword>
<keyword evidence="11" id="KW-0653">Protein transport</keyword>
<feature type="compositionally biased region" description="Low complexity" evidence="19">
    <location>
        <begin position="70"/>
        <end position="95"/>
    </location>
</feature>
<evidence type="ECO:0000256" key="12">
    <source>
        <dbReference type="ARBA" id="ARBA00023010"/>
    </source>
</evidence>
<dbReference type="Proteomes" id="UP000662931">
    <property type="component" value="Chromosome 1"/>
</dbReference>
<sequence length="663" mass="73252">MPKTPEQTPSQPQSEGTPLLSPSYMATTPHKRRSTDFYSLLKSPMQISEDGMKRKSLEFAKAKVTEGEGSSRNSIGSVSNIGGSSPGASGSLGSGDFVFHDSTGSRLLKSPNRSSPSTFSRVARNDTDIKRISDNLRTRLNYAKAKIQHGWSDKSLTEVQQRLQSKKESKILTEEEKSQYDEFWKLQKDELPAQVSPHHRKKSSSSVSSTSRLSLDQIAANRHNRGSADKALFKALNPGDSPRRFGRSPITLHTPRAPPPPLPTVRTSPSPENRLEQDAIMSLMSLSSPTKKFSGSTATSASNSVPVSPSGSSRTSPNGSPTKKYAVSAPQLLPPLGKLPIPPSMKDCIKPFPTHHEDVVLDVEYDFYGHQLATCSADQHIKVFDLDPATSKWVLNDSWKAHDSNIIRVGFANPEYGHLLLSASYDRTLKIWEENFDEPVGSGRRWTRLVTIADSHGPLYDSCFVPSFLGLKVGTIGSDGKLRIYENLDPSDLRDWTLVEEINVLKAPVASHLQSDFNVCWCPSRFSCEKLCVSALDQAYIYYKDENSNKFKLGEVLPEHNGLIRSVAWAPLMGKSYHLIATACKDGYVRIFKLTENVQSPGDVSFDISLIGSFNDHTGEVWRVSWNMTGTILSSCGDDGLVRLYKSNYANDFQCMSVISTTH</sequence>
<keyword evidence="8 18" id="KW-0853">WD repeat</keyword>
<keyword evidence="14" id="KW-0906">Nuclear pore complex</keyword>
<dbReference type="GO" id="GO:1904263">
    <property type="term" value="P:positive regulation of TORC1 signaling"/>
    <property type="evidence" value="ECO:0007669"/>
    <property type="project" value="TreeGrafter"/>
</dbReference>
<evidence type="ECO:0000256" key="4">
    <source>
        <dbReference type="ARBA" id="ARBA00010102"/>
    </source>
</evidence>
<keyword evidence="21" id="KW-1185">Reference proteome</keyword>
<keyword evidence="15" id="KW-0804">Transcription</keyword>
<dbReference type="Pfam" id="PF00400">
    <property type="entry name" value="WD40"/>
    <property type="match status" value="4"/>
</dbReference>
<comment type="subcellular location">
    <subcellularLocation>
        <location evidence="1">Cytoplasm</location>
    </subcellularLocation>
    <subcellularLocation>
        <location evidence="17">Endomembrane system</location>
        <topology evidence="17">Peripheral membrane protein</topology>
        <orientation evidence="17">Cytoplasmic side</orientation>
    </subcellularLocation>
    <subcellularLocation>
        <location evidence="2">Nucleus</location>
        <location evidence="2">Nuclear pore complex</location>
    </subcellularLocation>
</comment>
<comment type="similarity">
    <text evidence="4">Belongs to the WD repeat SEC13 family.</text>
</comment>
<dbReference type="GeneID" id="62195242"/>
<comment type="similarity">
    <text evidence="3">Belongs to the WHI5/NRM1 family.</text>
</comment>
<dbReference type="GO" id="GO:0005737">
    <property type="term" value="C:cytoplasm"/>
    <property type="evidence" value="ECO:0007669"/>
    <property type="project" value="UniProtKB-SubCell"/>
</dbReference>
<dbReference type="InterPro" id="IPR037363">
    <property type="entry name" value="Sec13/Seh1_fam"/>
</dbReference>
<dbReference type="EMBL" id="CP064812">
    <property type="protein sequence ID" value="QPG74511.1"/>
    <property type="molecule type" value="Genomic_DNA"/>
</dbReference>
<dbReference type="InterPro" id="IPR013734">
    <property type="entry name" value="TF_Nrm1/Whi5"/>
</dbReference>
<feature type="compositionally biased region" description="Low complexity" evidence="19">
    <location>
        <begin position="204"/>
        <end position="215"/>
    </location>
</feature>
<dbReference type="OrthoDB" id="5566198at2759"/>
<dbReference type="InterPro" id="IPR036322">
    <property type="entry name" value="WD40_repeat_dom_sf"/>
</dbReference>
<evidence type="ECO:0000313" key="20">
    <source>
        <dbReference type="EMBL" id="QPG74511.1"/>
    </source>
</evidence>
<dbReference type="Gene3D" id="2.130.10.10">
    <property type="entry name" value="YVTN repeat-like/Quinoprotein amine dehydrogenase"/>
    <property type="match status" value="1"/>
</dbReference>
<evidence type="ECO:0000256" key="5">
    <source>
        <dbReference type="ARBA" id="ARBA00022448"/>
    </source>
</evidence>
<feature type="compositionally biased region" description="Low complexity" evidence="19">
    <location>
        <begin position="296"/>
        <end position="322"/>
    </location>
</feature>
<dbReference type="FunFam" id="2.130.10.10:FF:000578">
    <property type="entry name" value="Nucleoporin seh1"/>
    <property type="match status" value="1"/>
</dbReference>
<evidence type="ECO:0000256" key="7">
    <source>
        <dbReference type="ARBA" id="ARBA00022491"/>
    </source>
</evidence>
<name>A0A875RYC1_EENNA</name>
<keyword evidence="12" id="KW-0811">Translocation</keyword>
<evidence type="ECO:0000256" key="13">
    <source>
        <dbReference type="ARBA" id="ARBA00023015"/>
    </source>
</evidence>
<keyword evidence="5" id="KW-0813">Transport</keyword>
<evidence type="ECO:0000256" key="1">
    <source>
        <dbReference type="ARBA" id="ARBA00004496"/>
    </source>
</evidence>
<feature type="repeat" description="WD" evidence="18">
    <location>
        <begin position="614"/>
        <end position="646"/>
    </location>
</feature>
<dbReference type="RefSeq" id="XP_038778076.1">
    <property type="nucleotide sequence ID" value="XM_038922148.1"/>
</dbReference>
<dbReference type="GO" id="GO:0005198">
    <property type="term" value="F:structural molecule activity"/>
    <property type="evidence" value="ECO:0007669"/>
    <property type="project" value="InterPro"/>
</dbReference>
<evidence type="ECO:0000256" key="16">
    <source>
        <dbReference type="ARBA" id="ARBA00023242"/>
    </source>
</evidence>
<evidence type="ECO:0000313" key="21">
    <source>
        <dbReference type="Proteomes" id="UP000662931"/>
    </source>
</evidence>
<dbReference type="InterPro" id="IPR015943">
    <property type="entry name" value="WD40/YVTN_repeat-like_dom_sf"/>
</dbReference>
<feature type="region of interest" description="Disordered" evidence="19">
    <location>
        <begin position="62"/>
        <end position="122"/>
    </location>
</feature>
<keyword evidence="7" id="KW-0678">Repressor</keyword>
<dbReference type="PROSITE" id="PS50082">
    <property type="entry name" value="WD_REPEATS_2"/>
    <property type="match status" value="2"/>
</dbReference>
<keyword evidence="13" id="KW-0805">Transcription regulation</keyword>
<keyword evidence="16" id="KW-0539">Nucleus</keyword>
<reference evidence="20" key="1">
    <citation type="submission" date="2020-10" db="EMBL/GenBank/DDBJ databases">
        <authorList>
            <person name="Roach M.J.R."/>
        </authorList>
    </citation>
    <scope>NUCLEOTIDE SEQUENCE</scope>
    <source>
        <strain evidence="20">CBS 1945</strain>
    </source>
</reference>
<feature type="repeat" description="WD" evidence="18">
    <location>
        <begin position="399"/>
        <end position="433"/>
    </location>
</feature>
<dbReference type="SMART" id="SM00320">
    <property type="entry name" value="WD40"/>
    <property type="match status" value="5"/>
</dbReference>
<feature type="region of interest" description="Disordered" evidence="19">
    <location>
        <begin position="191"/>
        <end position="272"/>
    </location>
</feature>
<gene>
    <name evidence="20" type="ORF">FOA43_001841</name>
</gene>
<feature type="region of interest" description="Disordered" evidence="19">
    <location>
        <begin position="1"/>
        <end position="39"/>
    </location>
</feature>
<evidence type="ECO:0000256" key="19">
    <source>
        <dbReference type="SAM" id="MobiDB-lite"/>
    </source>
</evidence>
<dbReference type="GO" id="GO:0034198">
    <property type="term" value="P:cellular response to amino acid starvation"/>
    <property type="evidence" value="ECO:0007669"/>
    <property type="project" value="TreeGrafter"/>
</dbReference>
<keyword evidence="10" id="KW-0509">mRNA transport</keyword>
<dbReference type="KEGG" id="bnn:FOA43_001841"/>
<evidence type="ECO:0000256" key="17">
    <source>
        <dbReference type="ARBA" id="ARBA00029433"/>
    </source>
</evidence>
<evidence type="ECO:0000256" key="14">
    <source>
        <dbReference type="ARBA" id="ARBA00023132"/>
    </source>
</evidence>
<feature type="region of interest" description="Disordered" evidence="19">
    <location>
        <begin position="288"/>
        <end position="326"/>
    </location>
</feature>
<evidence type="ECO:0000256" key="8">
    <source>
        <dbReference type="ARBA" id="ARBA00022574"/>
    </source>
</evidence>